<reference evidence="8 9" key="1">
    <citation type="submission" date="2017-11" db="EMBL/GenBank/DDBJ databases">
        <title>Comparative genomic analysis of Holospora spp., intranuclear symbionts of paramecia.</title>
        <authorList>
            <person name="Garushyants S.K."/>
            <person name="Beliavskaya A."/>
            <person name="Malko D.B."/>
            <person name="Logacheva M.D."/>
            <person name="Rautian M.S."/>
            <person name="Gelfand M.S."/>
        </authorList>
    </citation>
    <scope>NUCLEOTIDE SEQUENCE [LARGE SCALE GENOMIC DNA]</scope>
    <source>
        <strain evidence="9">02AZ16</strain>
    </source>
</reference>
<evidence type="ECO:0000256" key="4">
    <source>
        <dbReference type="ARBA" id="ARBA00035206"/>
    </source>
</evidence>
<comment type="similarity">
    <text evidence="1 5 6">Belongs to the universal ribosomal protein uL24 family.</text>
</comment>
<keyword evidence="9" id="KW-1185">Reference proteome</keyword>
<keyword evidence="5" id="KW-0694">RNA-binding</keyword>
<dbReference type="GO" id="GO:0005840">
    <property type="term" value="C:ribosome"/>
    <property type="evidence" value="ECO:0007669"/>
    <property type="project" value="UniProtKB-KW"/>
</dbReference>
<dbReference type="Pfam" id="PF00467">
    <property type="entry name" value="KOW"/>
    <property type="match status" value="1"/>
</dbReference>
<dbReference type="OrthoDB" id="9807419at2"/>
<dbReference type="NCBIfam" id="TIGR01079">
    <property type="entry name" value="rplX_bact"/>
    <property type="match status" value="1"/>
</dbReference>
<dbReference type="PANTHER" id="PTHR12903">
    <property type="entry name" value="MITOCHONDRIAL RIBOSOMAL PROTEIN L24"/>
    <property type="match status" value="1"/>
</dbReference>
<comment type="function">
    <text evidence="5">One of the proteins that surrounds the polypeptide exit tunnel on the outside of the subunit.</text>
</comment>
<evidence type="ECO:0000313" key="8">
    <source>
        <dbReference type="EMBL" id="PPE03648.1"/>
    </source>
</evidence>
<gene>
    <name evidence="5" type="primary">rplX</name>
    <name evidence="8" type="ORF">HCUR_00876</name>
</gene>
<dbReference type="InterPro" id="IPR003256">
    <property type="entry name" value="Ribosomal_uL24"/>
</dbReference>
<comment type="caution">
    <text evidence="8">The sequence shown here is derived from an EMBL/GenBank/DDBJ whole genome shotgun (WGS) entry which is preliminary data.</text>
</comment>
<dbReference type="InterPro" id="IPR057264">
    <property type="entry name" value="Ribosomal_uL24_C"/>
</dbReference>
<dbReference type="GO" id="GO:0019843">
    <property type="term" value="F:rRNA binding"/>
    <property type="evidence" value="ECO:0007669"/>
    <property type="project" value="UniProtKB-UniRule"/>
</dbReference>
<evidence type="ECO:0000256" key="1">
    <source>
        <dbReference type="ARBA" id="ARBA00010618"/>
    </source>
</evidence>
<evidence type="ECO:0000256" key="3">
    <source>
        <dbReference type="ARBA" id="ARBA00023274"/>
    </source>
</evidence>
<sequence>MKCKIKKGDSVVVITGRDKGARGTVIAIDYARHRVLVEGAGEFLRHTKPSSSHPEGGIFKKNLGIHWSNIMIIDPEFKENSYQYWSRNVLTRIGFKFDENGEKFRYAKRSGEIIGRVR</sequence>
<evidence type="ECO:0000313" key="9">
    <source>
        <dbReference type="Proteomes" id="UP000239425"/>
    </source>
</evidence>
<dbReference type="SUPFAM" id="SSF50104">
    <property type="entry name" value="Translation proteins SH3-like domain"/>
    <property type="match status" value="1"/>
</dbReference>
<dbReference type="Gene3D" id="2.30.30.30">
    <property type="match status" value="1"/>
</dbReference>
<organism evidence="8 9">
    <name type="scientific">Holospora curviuscula</name>
    <dbReference type="NCBI Taxonomy" id="1082868"/>
    <lineage>
        <taxon>Bacteria</taxon>
        <taxon>Pseudomonadati</taxon>
        <taxon>Pseudomonadota</taxon>
        <taxon>Alphaproteobacteria</taxon>
        <taxon>Holosporales</taxon>
        <taxon>Holosporaceae</taxon>
        <taxon>Holospora</taxon>
    </lineage>
</organism>
<dbReference type="EMBL" id="PHHC01000084">
    <property type="protein sequence ID" value="PPE03648.1"/>
    <property type="molecule type" value="Genomic_DNA"/>
</dbReference>
<feature type="domain" description="KOW" evidence="7">
    <location>
        <begin position="4"/>
        <end position="31"/>
    </location>
</feature>
<dbReference type="AlphaFoldDB" id="A0A2S5R8K7"/>
<keyword evidence="2 5" id="KW-0689">Ribosomal protein</keyword>
<dbReference type="InterPro" id="IPR014722">
    <property type="entry name" value="Rib_uL2_dom2"/>
</dbReference>
<name>A0A2S5R8K7_9PROT</name>
<dbReference type="HAMAP" id="MF_01326_B">
    <property type="entry name" value="Ribosomal_uL24_B"/>
    <property type="match status" value="1"/>
</dbReference>
<dbReference type="InterPro" id="IPR005825">
    <property type="entry name" value="Ribosomal_uL24_CS"/>
</dbReference>
<dbReference type="Proteomes" id="UP000239425">
    <property type="component" value="Unassembled WGS sequence"/>
</dbReference>
<dbReference type="GO" id="GO:0006412">
    <property type="term" value="P:translation"/>
    <property type="evidence" value="ECO:0007669"/>
    <property type="project" value="UniProtKB-UniRule"/>
</dbReference>
<dbReference type="PROSITE" id="PS01108">
    <property type="entry name" value="RIBOSOMAL_L24"/>
    <property type="match status" value="1"/>
</dbReference>
<evidence type="ECO:0000256" key="6">
    <source>
        <dbReference type="RuleBase" id="RU003477"/>
    </source>
</evidence>
<dbReference type="InterPro" id="IPR041988">
    <property type="entry name" value="Ribosomal_uL24_KOW"/>
</dbReference>
<comment type="subunit">
    <text evidence="5">Part of the 50S ribosomal subunit.</text>
</comment>
<comment type="function">
    <text evidence="5">One of two assembly initiator proteins, it binds directly to the 5'-end of the 23S rRNA, where it nucleates assembly of the 50S subunit.</text>
</comment>
<keyword evidence="5" id="KW-0699">rRNA-binding</keyword>
<dbReference type="InterPro" id="IPR005824">
    <property type="entry name" value="KOW"/>
</dbReference>
<proteinExistence type="inferred from homology"/>
<protein>
    <recommendedName>
        <fullName evidence="4 5">Large ribosomal subunit protein uL24</fullName>
    </recommendedName>
</protein>
<dbReference type="SMART" id="SM00739">
    <property type="entry name" value="KOW"/>
    <property type="match status" value="1"/>
</dbReference>
<dbReference type="Pfam" id="PF17136">
    <property type="entry name" value="ribosomal_L24"/>
    <property type="match status" value="1"/>
</dbReference>
<dbReference type="InterPro" id="IPR008991">
    <property type="entry name" value="Translation_prot_SH3-like_sf"/>
</dbReference>
<evidence type="ECO:0000256" key="2">
    <source>
        <dbReference type="ARBA" id="ARBA00022980"/>
    </source>
</evidence>
<dbReference type="RefSeq" id="WP_104206889.1">
    <property type="nucleotide sequence ID" value="NZ_PHHC01000084.1"/>
</dbReference>
<evidence type="ECO:0000259" key="7">
    <source>
        <dbReference type="SMART" id="SM00739"/>
    </source>
</evidence>
<accession>A0A2S5R8K7</accession>
<dbReference type="GO" id="GO:0003735">
    <property type="term" value="F:structural constituent of ribosome"/>
    <property type="evidence" value="ECO:0007669"/>
    <property type="project" value="InterPro"/>
</dbReference>
<evidence type="ECO:0000256" key="5">
    <source>
        <dbReference type="HAMAP-Rule" id="MF_01326"/>
    </source>
</evidence>
<dbReference type="GO" id="GO:1990904">
    <property type="term" value="C:ribonucleoprotein complex"/>
    <property type="evidence" value="ECO:0007669"/>
    <property type="project" value="UniProtKB-KW"/>
</dbReference>
<keyword evidence="3 5" id="KW-0687">Ribonucleoprotein</keyword>
<dbReference type="CDD" id="cd06089">
    <property type="entry name" value="KOW_RPL26"/>
    <property type="match status" value="1"/>
</dbReference>